<reference evidence="3 4" key="1">
    <citation type="submission" date="2020-07" db="EMBL/GenBank/DDBJ databases">
        <title>Sequencing the genomes of 1000 actinobacteria strains.</title>
        <authorList>
            <person name="Klenk H.-P."/>
        </authorList>
    </citation>
    <scope>NUCLEOTIDE SEQUENCE [LARGE SCALE GENOMIC DNA]</scope>
    <source>
        <strain evidence="3 4">DSM 22185</strain>
    </source>
</reference>
<feature type="transmembrane region" description="Helical" evidence="2">
    <location>
        <begin position="182"/>
        <end position="206"/>
    </location>
</feature>
<gene>
    <name evidence="3" type="ORF">BKA02_002582</name>
</gene>
<feature type="transmembrane region" description="Helical" evidence="2">
    <location>
        <begin position="51"/>
        <end position="75"/>
    </location>
</feature>
<keyword evidence="2" id="KW-0472">Membrane</keyword>
<evidence type="ECO:0000256" key="2">
    <source>
        <dbReference type="SAM" id="Phobius"/>
    </source>
</evidence>
<dbReference type="InterPro" id="IPR016566">
    <property type="entry name" value="UCP010219"/>
</dbReference>
<feature type="transmembrane region" description="Helical" evidence="2">
    <location>
        <begin position="218"/>
        <end position="236"/>
    </location>
</feature>
<sequence length="251" mass="26581">MSGIDPTPEPSPLGSDEEREPGAAEILGSALSDAARRAGIDPDAEKSTGSMVWAVIGGWRGIAESVLPLLAFIVTYSVTGELLPALALSVGLAAIFTVIRLVMKSPPVAALSGLVAAVVAAGLPLFTGRAEDQFVVGFITNIAYGGAFVVSALVRWPLIGVVVGFLVGEGLAWRRDPRKRRLFFWLSIAWGALFLTRLAVQLPFYFAGDVATLGTVKLIMGLPFFAALLALTWITTRRLYPRSDTSAIPKA</sequence>
<keyword evidence="2" id="KW-0812">Transmembrane</keyword>
<dbReference type="RefSeq" id="WP_370467882.1">
    <property type="nucleotide sequence ID" value="NZ_BAABLC010000004.1"/>
</dbReference>
<evidence type="ECO:0000313" key="4">
    <source>
        <dbReference type="Proteomes" id="UP000552045"/>
    </source>
</evidence>
<dbReference type="PIRSF" id="PIRSF010219">
    <property type="entry name" value="UCP010219"/>
    <property type="match status" value="1"/>
</dbReference>
<comment type="caution">
    <text evidence="3">The sequence shown here is derived from an EMBL/GenBank/DDBJ whole genome shotgun (WGS) entry which is preliminary data.</text>
</comment>
<feature type="transmembrane region" description="Helical" evidence="2">
    <location>
        <begin position="82"/>
        <end position="102"/>
    </location>
</feature>
<evidence type="ECO:0000313" key="3">
    <source>
        <dbReference type="EMBL" id="NYD55527.1"/>
    </source>
</evidence>
<keyword evidence="4" id="KW-1185">Reference proteome</keyword>
<feature type="transmembrane region" description="Helical" evidence="2">
    <location>
        <begin position="108"/>
        <end position="127"/>
    </location>
</feature>
<dbReference type="Proteomes" id="UP000552045">
    <property type="component" value="Unassembled WGS sequence"/>
</dbReference>
<proteinExistence type="predicted"/>
<protein>
    <submittedName>
        <fullName evidence="3">Intracellular septation protein A</fullName>
    </submittedName>
</protein>
<evidence type="ECO:0000256" key="1">
    <source>
        <dbReference type="SAM" id="MobiDB-lite"/>
    </source>
</evidence>
<dbReference type="Pfam" id="PF11361">
    <property type="entry name" value="DUF3159"/>
    <property type="match status" value="1"/>
</dbReference>
<accession>A0A7Y9EX12</accession>
<dbReference type="AlphaFoldDB" id="A0A7Y9EX12"/>
<name>A0A7Y9EX12_9MICO</name>
<feature type="region of interest" description="Disordered" evidence="1">
    <location>
        <begin position="1"/>
        <end position="22"/>
    </location>
</feature>
<feature type="transmembrane region" description="Helical" evidence="2">
    <location>
        <begin position="156"/>
        <end position="173"/>
    </location>
</feature>
<dbReference type="EMBL" id="JACCBH010000001">
    <property type="protein sequence ID" value="NYD55527.1"/>
    <property type="molecule type" value="Genomic_DNA"/>
</dbReference>
<keyword evidence="2" id="KW-1133">Transmembrane helix</keyword>
<feature type="transmembrane region" description="Helical" evidence="2">
    <location>
        <begin position="134"/>
        <end position="150"/>
    </location>
</feature>
<organism evidence="3 4">
    <name type="scientific">Microbacterium pseudoresistens</name>
    <dbReference type="NCBI Taxonomy" id="640634"/>
    <lineage>
        <taxon>Bacteria</taxon>
        <taxon>Bacillati</taxon>
        <taxon>Actinomycetota</taxon>
        <taxon>Actinomycetes</taxon>
        <taxon>Micrococcales</taxon>
        <taxon>Microbacteriaceae</taxon>
        <taxon>Microbacterium</taxon>
    </lineage>
</organism>